<name>A0AAD4PYR7_9EURO</name>
<keyword evidence="3" id="KW-1185">Reference proteome</keyword>
<evidence type="ECO:0000313" key="2">
    <source>
        <dbReference type="EMBL" id="KAH8694874.1"/>
    </source>
</evidence>
<dbReference type="Proteomes" id="UP001201262">
    <property type="component" value="Unassembled WGS sequence"/>
</dbReference>
<accession>A0AAD4PYR7</accession>
<dbReference type="RefSeq" id="XP_046070016.1">
    <property type="nucleotide sequence ID" value="XM_046218387.1"/>
</dbReference>
<reference evidence="2" key="1">
    <citation type="submission" date="2021-12" db="EMBL/GenBank/DDBJ databases">
        <title>Convergent genome expansion in fungi linked to evolution of root-endophyte symbiosis.</title>
        <authorList>
            <consortium name="DOE Joint Genome Institute"/>
            <person name="Ke Y.-H."/>
            <person name="Bonito G."/>
            <person name="Liao H.-L."/>
            <person name="Looney B."/>
            <person name="Rojas-Flechas A."/>
            <person name="Nash J."/>
            <person name="Hameed K."/>
            <person name="Schadt C."/>
            <person name="Martin F."/>
            <person name="Crous P.W."/>
            <person name="Miettinen O."/>
            <person name="Magnuson J.K."/>
            <person name="Labbe J."/>
            <person name="Jacobson D."/>
            <person name="Doktycz M.J."/>
            <person name="Veneault-Fourrey C."/>
            <person name="Kuo A."/>
            <person name="Mondo S."/>
            <person name="Calhoun S."/>
            <person name="Riley R."/>
            <person name="Ohm R."/>
            <person name="LaButti K."/>
            <person name="Andreopoulos B."/>
            <person name="Pangilinan J."/>
            <person name="Nolan M."/>
            <person name="Tritt A."/>
            <person name="Clum A."/>
            <person name="Lipzen A."/>
            <person name="Daum C."/>
            <person name="Barry K."/>
            <person name="Grigoriev I.V."/>
            <person name="Vilgalys R."/>
        </authorList>
    </citation>
    <scope>NUCLEOTIDE SEQUENCE</scope>
    <source>
        <strain evidence="2">PMI_201</strain>
    </source>
</reference>
<organism evidence="2 3">
    <name type="scientific">Talaromyces proteolyticus</name>
    <dbReference type="NCBI Taxonomy" id="1131652"/>
    <lineage>
        <taxon>Eukaryota</taxon>
        <taxon>Fungi</taxon>
        <taxon>Dikarya</taxon>
        <taxon>Ascomycota</taxon>
        <taxon>Pezizomycotina</taxon>
        <taxon>Eurotiomycetes</taxon>
        <taxon>Eurotiomycetidae</taxon>
        <taxon>Eurotiales</taxon>
        <taxon>Trichocomaceae</taxon>
        <taxon>Talaromyces</taxon>
        <taxon>Talaromyces sect. Bacilispori</taxon>
    </lineage>
</organism>
<evidence type="ECO:0000313" key="3">
    <source>
        <dbReference type="Proteomes" id="UP001201262"/>
    </source>
</evidence>
<dbReference type="AlphaFoldDB" id="A0AAD4PYR7"/>
<protein>
    <submittedName>
        <fullName evidence="2">Uncharacterized protein</fullName>
    </submittedName>
</protein>
<sequence>MTRHAFTQVREAQRLRQLKNVELLENADFKVRNWVDSTIKDAEEATRDMAALIEPARVDQETRGEGGSHLGKRMLWALRNNTQRVEKKRSYLLLCLGSLAPVISYLHQLTYSEYPVDADDDQARPSLPTNFDEISQVNIGRHRAGSKNFSSSISLVLPSEVESLVSAEEMPRKGTQESVAINQEVSEMLSWRRSKQSDATKPQSQFVAELESIAPSER</sequence>
<dbReference type="EMBL" id="JAJTJA010000008">
    <property type="protein sequence ID" value="KAH8694874.1"/>
    <property type="molecule type" value="Genomic_DNA"/>
</dbReference>
<feature type="compositionally biased region" description="Polar residues" evidence="1">
    <location>
        <begin position="197"/>
        <end position="206"/>
    </location>
</feature>
<evidence type="ECO:0000256" key="1">
    <source>
        <dbReference type="SAM" id="MobiDB-lite"/>
    </source>
</evidence>
<comment type="caution">
    <text evidence="2">The sequence shown here is derived from an EMBL/GenBank/DDBJ whole genome shotgun (WGS) entry which is preliminary data.</text>
</comment>
<proteinExistence type="predicted"/>
<gene>
    <name evidence="2" type="ORF">BGW36DRAFT_398241</name>
</gene>
<dbReference type="GeneID" id="70248674"/>
<feature type="region of interest" description="Disordered" evidence="1">
    <location>
        <begin position="191"/>
        <end position="218"/>
    </location>
</feature>